<dbReference type="PANTHER" id="PTHR43249">
    <property type="entry name" value="UDP-N-ACETYL-2-AMINO-2-DEOXY-D-GLUCURONATE OXIDASE"/>
    <property type="match status" value="1"/>
</dbReference>
<dbReference type="Pfam" id="PF01408">
    <property type="entry name" value="GFO_IDH_MocA"/>
    <property type="match status" value="1"/>
</dbReference>
<dbReference type="Gene3D" id="3.30.360.10">
    <property type="entry name" value="Dihydrodipicolinate Reductase, domain 2"/>
    <property type="match status" value="1"/>
</dbReference>
<evidence type="ECO:0000259" key="2">
    <source>
        <dbReference type="Pfam" id="PF22725"/>
    </source>
</evidence>
<name>A0ABW3IP22_9RHOB</name>
<sequence length="348" mass="36756">MQIAMIGVGMVARTHADAIAATSGRLSLRGVLSSRQERAKAFAASVTETLGAAPKVYADLAELAADDGVDFVLVCTPPDARIEIMKTLAAAGKPILLEKPLERDSAAALQVVEICEAAGVPLGVVFQHRMRESSQKAAEIVESGVLGPIALVETTIPWWRPQSYYDEPGRGTYARDGGGVMMTQGIHTMNLMLSLTGPVTTVQAMTRTTGMHKMEAEDFVSAGLEFASGAVGSLVASTASYPGGAESIVLHGRDGSLRLTSRQIVLDWQDGRQEVIDTGTNGGSGGGANPMAFTHGWHQAVIEDFAEALAAGRPPKVTGREALDVHRLIDAVVESSRQKRALRLEDLA</sequence>
<dbReference type="EMBL" id="JBHTJT010000008">
    <property type="protein sequence ID" value="MFD0979686.1"/>
    <property type="molecule type" value="Genomic_DNA"/>
</dbReference>
<organism evidence="3 4">
    <name type="scientific">Tropicimonas aquimaris</name>
    <dbReference type="NCBI Taxonomy" id="914152"/>
    <lineage>
        <taxon>Bacteria</taxon>
        <taxon>Pseudomonadati</taxon>
        <taxon>Pseudomonadota</taxon>
        <taxon>Alphaproteobacteria</taxon>
        <taxon>Rhodobacterales</taxon>
        <taxon>Roseobacteraceae</taxon>
        <taxon>Tropicimonas</taxon>
    </lineage>
</organism>
<dbReference type="SUPFAM" id="SSF55347">
    <property type="entry name" value="Glyceraldehyde-3-phosphate dehydrogenase-like, C-terminal domain"/>
    <property type="match status" value="1"/>
</dbReference>
<dbReference type="SUPFAM" id="SSF51735">
    <property type="entry name" value="NAD(P)-binding Rossmann-fold domains"/>
    <property type="match status" value="1"/>
</dbReference>
<accession>A0ABW3IP22</accession>
<protein>
    <submittedName>
        <fullName evidence="3">Gfo/Idh/MocA family protein</fullName>
    </submittedName>
</protein>
<dbReference type="RefSeq" id="WP_386074010.1">
    <property type="nucleotide sequence ID" value="NZ_JBHTJT010000008.1"/>
</dbReference>
<dbReference type="Pfam" id="PF22725">
    <property type="entry name" value="GFO_IDH_MocA_C3"/>
    <property type="match status" value="1"/>
</dbReference>
<dbReference type="InterPro" id="IPR055170">
    <property type="entry name" value="GFO_IDH_MocA-like_dom"/>
</dbReference>
<dbReference type="InterPro" id="IPR052515">
    <property type="entry name" value="Gfo/Idh/MocA_Oxidoreductase"/>
</dbReference>
<gene>
    <name evidence="3" type="ORF">ACFQ2S_08480</name>
</gene>
<dbReference type="InterPro" id="IPR000683">
    <property type="entry name" value="Gfo/Idh/MocA-like_OxRdtase_N"/>
</dbReference>
<evidence type="ECO:0000313" key="3">
    <source>
        <dbReference type="EMBL" id="MFD0979686.1"/>
    </source>
</evidence>
<evidence type="ECO:0000259" key="1">
    <source>
        <dbReference type="Pfam" id="PF01408"/>
    </source>
</evidence>
<dbReference type="InterPro" id="IPR036291">
    <property type="entry name" value="NAD(P)-bd_dom_sf"/>
</dbReference>
<reference evidence="4" key="1">
    <citation type="journal article" date="2019" name="Int. J. Syst. Evol. Microbiol.">
        <title>The Global Catalogue of Microorganisms (GCM) 10K type strain sequencing project: providing services to taxonomists for standard genome sequencing and annotation.</title>
        <authorList>
            <consortium name="The Broad Institute Genomics Platform"/>
            <consortium name="The Broad Institute Genome Sequencing Center for Infectious Disease"/>
            <person name="Wu L."/>
            <person name="Ma J."/>
        </authorList>
    </citation>
    <scope>NUCLEOTIDE SEQUENCE [LARGE SCALE GENOMIC DNA]</scope>
    <source>
        <strain evidence="4">CCUG 60524</strain>
    </source>
</reference>
<dbReference type="Proteomes" id="UP001597108">
    <property type="component" value="Unassembled WGS sequence"/>
</dbReference>
<feature type="domain" description="Gfo/Idh/MocA-like oxidoreductase N-terminal" evidence="1">
    <location>
        <begin position="2"/>
        <end position="124"/>
    </location>
</feature>
<dbReference type="PANTHER" id="PTHR43249:SF1">
    <property type="entry name" value="D-GLUCOSIDE 3-DEHYDROGENASE"/>
    <property type="match status" value="1"/>
</dbReference>
<dbReference type="Gene3D" id="3.40.50.720">
    <property type="entry name" value="NAD(P)-binding Rossmann-like Domain"/>
    <property type="match status" value="1"/>
</dbReference>
<keyword evidence="4" id="KW-1185">Reference proteome</keyword>
<evidence type="ECO:0000313" key="4">
    <source>
        <dbReference type="Proteomes" id="UP001597108"/>
    </source>
</evidence>
<proteinExistence type="predicted"/>
<feature type="domain" description="GFO/IDH/MocA-like oxidoreductase" evidence="2">
    <location>
        <begin position="135"/>
        <end position="258"/>
    </location>
</feature>
<comment type="caution">
    <text evidence="3">The sequence shown here is derived from an EMBL/GenBank/DDBJ whole genome shotgun (WGS) entry which is preliminary data.</text>
</comment>